<dbReference type="OrthoDB" id="9803893at2"/>
<keyword evidence="1" id="KW-0732">Signal</keyword>
<gene>
    <name evidence="2" type="ORF">NIES806_29430</name>
</gene>
<dbReference type="EMBL" id="AP018316">
    <property type="protein sequence ID" value="BAZ86727.1"/>
    <property type="molecule type" value="Genomic_DNA"/>
</dbReference>
<dbReference type="AlphaFoldDB" id="A0A1Z4V5G8"/>
<evidence type="ECO:0000313" key="2">
    <source>
        <dbReference type="EMBL" id="BAZ86727.1"/>
    </source>
</evidence>
<feature type="chain" id="PRO_5013346282" evidence="1">
    <location>
        <begin position="24"/>
        <end position="110"/>
    </location>
</feature>
<reference evidence="2 3" key="1">
    <citation type="submission" date="2017-06" db="EMBL/GenBank/DDBJ databases">
        <title>Genome sequencing of cyanobaciteial culture collection at National Institute for Environmental Studies (NIES).</title>
        <authorList>
            <person name="Hirose Y."/>
            <person name="Shimura Y."/>
            <person name="Fujisawa T."/>
            <person name="Nakamura Y."/>
            <person name="Kawachi M."/>
        </authorList>
    </citation>
    <scope>NUCLEOTIDE SEQUENCE [LARGE SCALE GENOMIC DNA]</scope>
    <source>
        <strain evidence="2 3">NIES-806</strain>
    </source>
</reference>
<protein>
    <submittedName>
        <fullName evidence="2">DNA-damage-inducible protein</fullName>
    </submittedName>
</protein>
<dbReference type="RefSeq" id="WP_096668355.1">
    <property type="nucleotide sequence ID" value="NZ_AP018316.1"/>
</dbReference>
<dbReference type="KEGG" id="dcm:NIES806_29430"/>
<evidence type="ECO:0000256" key="1">
    <source>
        <dbReference type="SAM" id="SignalP"/>
    </source>
</evidence>
<sequence>MWRGKIRHRRVLVLPQFCPTAIASNPPTITALVKLQGNAIAVFSRLPTVKVSAYLAPGDSFAISTPMNGDPRKPEIAAAQSYFAIKTREAEVVKGHAMPSLEYIRLCHRR</sequence>
<keyword evidence="3" id="KW-1185">Reference proteome</keyword>
<dbReference type="Proteomes" id="UP000218702">
    <property type="component" value="Chromosome"/>
</dbReference>
<accession>A0A1Z4V5G8</accession>
<evidence type="ECO:0000313" key="3">
    <source>
        <dbReference type="Proteomes" id="UP000218702"/>
    </source>
</evidence>
<organism evidence="2 3">
    <name type="scientific">Dolichospermum compactum NIES-806</name>
    <dbReference type="NCBI Taxonomy" id="1973481"/>
    <lineage>
        <taxon>Bacteria</taxon>
        <taxon>Bacillati</taxon>
        <taxon>Cyanobacteriota</taxon>
        <taxon>Cyanophyceae</taxon>
        <taxon>Nostocales</taxon>
        <taxon>Aphanizomenonaceae</taxon>
        <taxon>Dolichospermum</taxon>
        <taxon>Dolichospermum compactum</taxon>
    </lineage>
</organism>
<proteinExistence type="predicted"/>
<feature type="signal peptide" evidence="1">
    <location>
        <begin position="1"/>
        <end position="23"/>
    </location>
</feature>
<name>A0A1Z4V5G8_9CYAN</name>